<keyword evidence="3" id="KW-0238">DNA-binding</keyword>
<evidence type="ECO:0000259" key="5">
    <source>
        <dbReference type="PROSITE" id="PS51755"/>
    </source>
</evidence>
<sequence>MDNKNSQLATTPFYLDEWLVDPASNKIQFEKQEVKLEPKAMAVLVCLAQKPGETIEREKIEKIAWGGNVVSYGSLANAIIKLRKALGDNAKQKRFIETVSKKGYCLICTVRQYDENEVASRATVQQTDVQLEVDILKTSIPETNLPKAATIEANTNTTNSTEEKKNHQKYPYYFLATLVVAIIWFSVWQINFQDVSDKNTSQNVIPTTPVIAILPFKNLGLDESQEYYSDGLTADLITELAKLSKVSVVSRNAVFVYKKLDVNLKEVGETFDANYIIEGSVRRLKNKLRITARFVDASNNLTLWAESYDGQLADVFDFQDRVVKKIISSLEITLTDIEQVRLANKYSNSIEAYDEFLKGRKSLWRQSKEGVTESRKHFLKAIKLDNTFARAYANLSISYTYDYMNGWSEDSQQVLQKANLYADKALAVNDGFPRVYLAKGIALIFSHKHLQAALEAEKSLAINPNFADGYVLLAAALNYAGKSQQAAVVIQKAMRLNPGYPSIYDVTFGQILFNQYKYKEAINIFESVLERNPEQVEARRWLVVSLVSDNQLEEATWQVELLDMSGAGISIQNIEKTIPFKDPEHNKHFIDNLRKAGFTD</sequence>
<dbReference type="GO" id="GO:0004016">
    <property type="term" value="F:adenylate cyclase activity"/>
    <property type="evidence" value="ECO:0007669"/>
    <property type="project" value="UniProtKB-EC"/>
</dbReference>
<dbReference type="Gene3D" id="3.40.50.10610">
    <property type="entry name" value="ABC-type transport auxiliary lipoprotein component"/>
    <property type="match status" value="1"/>
</dbReference>
<dbReference type="InterPro" id="IPR019734">
    <property type="entry name" value="TPR_rpt"/>
</dbReference>
<keyword evidence="4" id="KW-1133">Transmembrane helix</keyword>
<keyword evidence="6" id="KW-0456">Lyase</keyword>
<evidence type="ECO:0000256" key="1">
    <source>
        <dbReference type="ARBA" id="ARBA00022737"/>
    </source>
</evidence>
<dbReference type="InterPro" id="IPR001867">
    <property type="entry name" value="OmpR/PhoB-type_DNA-bd"/>
</dbReference>
<gene>
    <name evidence="6" type="ORF">MNBD_GAMMA06-804</name>
</gene>
<dbReference type="SUPFAM" id="SSF46894">
    <property type="entry name" value="C-terminal effector domain of the bipartite response regulators"/>
    <property type="match status" value="1"/>
</dbReference>
<keyword evidence="4" id="KW-0812">Transmembrane</keyword>
<proteinExistence type="predicted"/>
<dbReference type="SMART" id="SM00028">
    <property type="entry name" value="TPR"/>
    <property type="match status" value="3"/>
</dbReference>
<accession>A0A3B0W9Y5</accession>
<dbReference type="InterPro" id="IPR016032">
    <property type="entry name" value="Sig_transdc_resp-reg_C-effctor"/>
</dbReference>
<feature type="transmembrane region" description="Helical" evidence="4">
    <location>
        <begin position="170"/>
        <end position="190"/>
    </location>
</feature>
<keyword evidence="1" id="KW-0677">Repeat</keyword>
<dbReference type="Gene3D" id="1.25.40.10">
    <property type="entry name" value="Tetratricopeptide repeat domain"/>
    <property type="match status" value="2"/>
</dbReference>
<keyword evidence="4" id="KW-0472">Membrane</keyword>
<dbReference type="EC" id="4.6.1.1" evidence="6"/>
<dbReference type="InterPro" id="IPR011990">
    <property type="entry name" value="TPR-like_helical_dom_sf"/>
</dbReference>
<dbReference type="AlphaFoldDB" id="A0A3B0W9Y5"/>
<dbReference type="SMART" id="SM00862">
    <property type="entry name" value="Trans_reg_C"/>
    <property type="match status" value="1"/>
</dbReference>
<dbReference type="GO" id="GO:0003677">
    <property type="term" value="F:DNA binding"/>
    <property type="evidence" value="ECO:0007669"/>
    <property type="project" value="UniProtKB-KW"/>
</dbReference>
<keyword evidence="2" id="KW-0802">TPR repeat</keyword>
<dbReference type="CDD" id="cd00383">
    <property type="entry name" value="trans_reg_C"/>
    <property type="match status" value="1"/>
</dbReference>
<dbReference type="GO" id="GO:0006355">
    <property type="term" value="P:regulation of DNA-templated transcription"/>
    <property type="evidence" value="ECO:0007669"/>
    <property type="project" value="InterPro"/>
</dbReference>
<dbReference type="Pfam" id="PF00486">
    <property type="entry name" value="Trans_reg_C"/>
    <property type="match status" value="1"/>
</dbReference>
<name>A0A3B0W9Y5_9ZZZZ</name>
<dbReference type="Gene3D" id="1.10.10.10">
    <property type="entry name" value="Winged helix-like DNA-binding domain superfamily/Winged helix DNA-binding domain"/>
    <property type="match status" value="1"/>
</dbReference>
<organism evidence="6">
    <name type="scientific">hydrothermal vent metagenome</name>
    <dbReference type="NCBI Taxonomy" id="652676"/>
    <lineage>
        <taxon>unclassified sequences</taxon>
        <taxon>metagenomes</taxon>
        <taxon>ecological metagenomes</taxon>
    </lineage>
</organism>
<evidence type="ECO:0000256" key="3">
    <source>
        <dbReference type="ARBA" id="ARBA00023125"/>
    </source>
</evidence>
<dbReference type="PANTHER" id="PTHR44943">
    <property type="entry name" value="CELLULOSE SYNTHASE OPERON PROTEIN C"/>
    <property type="match status" value="1"/>
</dbReference>
<dbReference type="Pfam" id="PF14559">
    <property type="entry name" value="TPR_19"/>
    <property type="match status" value="1"/>
</dbReference>
<evidence type="ECO:0000256" key="2">
    <source>
        <dbReference type="ARBA" id="ARBA00022803"/>
    </source>
</evidence>
<dbReference type="PROSITE" id="PS51755">
    <property type="entry name" value="OMPR_PHOB"/>
    <property type="match status" value="1"/>
</dbReference>
<reference evidence="6" key="1">
    <citation type="submission" date="2018-06" db="EMBL/GenBank/DDBJ databases">
        <authorList>
            <person name="Zhirakovskaya E."/>
        </authorList>
    </citation>
    <scope>NUCLEOTIDE SEQUENCE</scope>
</reference>
<dbReference type="InterPro" id="IPR051685">
    <property type="entry name" value="Ycf3/AcsC/BcsC/TPR_MFPF"/>
</dbReference>
<dbReference type="GO" id="GO:0000160">
    <property type="term" value="P:phosphorelay signal transduction system"/>
    <property type="evidence" value="ECO:0007669"/>
    <property type="project" value="InterPro"/>
</dbReference>
<dbReference type="SUPFAM" id="SSF48452">
    <property type="entry name" value="TPR-like"/>
    <property type="match status" value="1"/>
</dbReference>
<protein>
    <submittedName>
        <fullName evidence="6">Adenylate cyclase</fullName>
        <ecNumber evidence="6">4.6.1.1</ecNumber>
    </submittedName>
</protein>
<dbReference type="PROSITE" id="PS50005">
    <property type="entry name" value="TPR"/>
    <property type="match status" value="1"/>
</dbReference>
<evidence type="ECO:0000313" key="6">
    <source>
        <dbReference type="EMBL" id="VAW52735.1"/>
    </source>
</evidence>
<feature type="domain" description="OmpR/PhoB-type" evidence="5">
    <location>
        <begin position="10"/>
        <end position="108"/>
    </location>
</feature>
<dbReference type="InterPro" id="IPR036388">
    <property type="entry name" value="WH-like_DNA-bd_sf"/>
</dbReference>
<evidence type="ECO:0000256" key="4">
    <source>
        <dbReference type="SAM" id="Phobius"/>
    </source>
</evidence>
<dbReference type="PANTHER" id="PTHR44943:SF8">
    <property type="entry name" value="TPR REPEAT-CONTAINING PROTEIN MJ0263"/>
    <property type="match status" value="1"/>
</dbReference>
<dbReference type="EMBL" id="UOFD01000051">
    <property type="protein sequence ID" value="VAW52735.1"/>
    <property type="molecule type" value="Genomic_DNA"/>
</dbReference>